<dbReference type="GO" id="GO:0016757">
    <property type="term" value="F:glycosyltransferase activity"/>
    <property type="evidence" value="ECO:0007669"/>
    <property type="project" value="InterPro"/>
</dbReference>
<accession>R4WYE6</accession>
<dbReference type="Gene3D" id="3.40.50.2000">
    <property type="entry name" value="Glycogen Phosphorylase B"/>
    <property type="match status" value="2"/>
</dbReference>
<dbReference type="EMBL" id="AP013060">
    <property type="protein sequence ID" value="BAN26495.1"/>
    <property type="molecule type" value="Genomic_DNA"/>
</dbReference>
<proteinExistence type="predicted"/>
<reference evidence="3 4" key="1">
    <citation type="journal article" date="2013" name="Genome Announc.">
        <title>Complete Genome Sequence of Burkholderia sp. Strain RPE64, Bacterial Symbiont of the Bean Bug Riptortus pedestris.</title>
        <authorList>
            <person name="Shibata T.F."/>
            <person name="Maeda T."/>
            <person name="Nikoh N."/>
            <person name="Yamaguchi K."/>
            <person name="Oshima K."/>
            <person name="Hattori M."/>
            <person name="Nishiyama T."/>
            <person name="Hasebe M."/>
            <person name="Fukatsu T."/>
            <person name="Kikuchi Y."/>
            <person name="Shigenobu S."/>
        </authorList>
    </citation>
    <scope>NUCLEOTIDE SEQUENCE [LARGE SCALE GENOMIC DNA]</scope>
</reference>
<dbReference type="Pfam" id="PF00534">
    <property type="entry name" value="Glycos_transf_1"/>
    <property type="match status" value="1"/>
</dbReference>
<dbReference type="InterPro" id="IPR028098">
    <property type="entry name" value="Glyco_trans_4-like_N"/>
</dbReference>
<dbReference type="RefSeq" id="WP_016347204.1">
    <property type="nucleotide sequence ID" value="NC_021288.1"/>
</dbReference>
<feature type="domain" description="Glycosyl transferase family 1" evidence="1">
    <location>
        <begin position="189"/>
        <end position="320"/>
    </location>
</feature>
<name>R4WYE6_9BURK</name>
<dbReference type="HOGENOM" id="CLU_042257_1_0_4"/>
<dbReference type="STRING" id="758793.BRPE64_CCDS04120"/>
<dbReference type="InterPro" id="IPR001296">
    <property type="entry name" value="Glyco_trans_1"/>
</dbReference>
<evidence type="ECO:0000259" key="1">
    <source>
        <dbReference type="Pfam" id="PF00534"/>
    </source>
</evidence>
<dbReference type="Pfam" id="PF13439">
    <property type="entry name" value="Glyco_transf_4"/>
    <property type="match status" value="1"/>
</dbReference>
<dbReference type="KEGG" id="buo:BRPE64_CCDS04120"/>
<dbReference type="Proteomes" id="UP000013966">
    <property type="component" value="Chromosome 3"/>
</dbReference>
<dbReference type="AlphaFoldDB" id="R4WYE6"/>
<dbReference type="OrthoDB" id="8993606at2"/>
<dbReference type="CDD" id="cd03802">
    <property type="entry name" value="GT4_AviGT4-like"/>
    <property type="match status" value="1"/>
</dbReference>
<dbReference type="SUPFAM" id="SSF53756">
    <property type="entry name" value="UDP-Glycosyltransferase/glycogen phosphorylase"/>
    <property type="match status" value="1"/>
</dbReference>
<keyword evidence="3" id="KW-0808">Transferase</keyword>
<protein>
    <submittedName>
        <fullName evidence="3">Glycosyl transferase group 1</fullName>
    </submittedName>
</protein>
<evidence type="ECO:0000259" key="2">
    <source>
        <dbReference type="Pfam" id="PF13439"/>
    </source>
</evidence>
<sequence>MKIGILTHIQHPIIEPFAGGLESFTYDLTQSLKRRGHDVTLFAHPGSALELHVTPLRAVGVHRSDVSRHEHDTLSTAFIAEHHAYLGLMQAIDGYRFDVIFNNALHYVPVTLASMIDTPMLTVLHTPPFFEIINAVAASKAHGGAYCTVSQANAANWSDLAPDCFVIPNGIDLNRWRPAIGPISDHAIWTGRLVPDKGLHFAIDAARLAGIPLRIAGQALDPTYFDKQIAPRLGGSIVYLGHLSRAALIDEVSHASVALVTPCWSEPFGLVAVEALATGTPIAAFARGAMPELVTPETGRLAAPDDVGALARAIIEARKLSRAACRLRAVENWGLELMTSRYEALLSEVASRVPVYD</sequence>
<dbReference type="PANTHER" id="PTHR12526:SF595">
    <property type="entry name" value="BLL5217 PROTEIN"/>
    <property type="match status" value="1"/>
</dbReference>
<keyword evidence="4" id="KW-1185">Reference proteome</keyword>
<reference evidence="3 4" key="2">
    <citation type="journal article" date="2018" name="Int. J. Syst. Evol. Microbiol.">
        <title>Burkholderia insecticola sp. nov., a gut symbiotic bacterium of the bean bug Riptortus pedestris.</title>
        <authorList>
            <person name="Takeshita K."/>
            <person name="Tamaki H."/>
            <person name="Ohbayashi T."/>
            <person name="Meng X.-Y."/>
            <person name="Sone T."/>
            <person name="Mitani Y."/>
            <person name="Peeters C."/>
            <person name="Kikuchi Y."/>
            <person name="Vandamme P."/>
        </authorList>
    </citation>
    <scope>NUCLEOTIDE SEQUENCE [LARGE SCALE GENOMIC DNA]</scope>
    <source>
        <strain evidence="3">RPE64</strain>
    </source>
</reference>
<organism evidence="3 4">
    <name type="scientific">Caballeronia insecticola</name>
    <dbReference type="NCBI Taxonomy" id="758793"/>
    <lineage>
        <taxon>Bacteria</taxon>
        <taxon>Pseudomonadati</taxon>
        <taxon>Pseudomonadota</taxon>
        <taxon>Betaproteobacteria</taxon>
        <taxon>Burkholderiales</taxon>
        <taxon>Burkholderiaceae</taxon>
        <taxon>Caballeronia</taxon>
    </lineage>
</organism>
<evidence type="ECO:0000313" key="4">
    <source>
        <dbReference type="Proteomes" id="UP000013966"/>
    </source>
</evidence>
<feature type="domain" description="Glycosyltransferase subfamily 4-like N-terminal" evidence="2">
    <location>
        <begin position="19"/>
        <end position="175"/>
    </location>
</feature>
<gene>
    <name evidence="3" type="ORF">BRPE64_CCDS04120</name>
</gene>
<dbReference type="PANTHER" id="PTHR12526">
    <property type="entry name" value="GLYCOSYLTRANSFERASE"/>
    <property type="match status" value="1"/>
</dbReference>
<evidence type="ECO:0000313" key="3">
    <source>
        <dbReference type="EMBL" id="BAN26495.1"/>
    </source>
</evidence>